<keyword evidence="1" id="KW-0812">Transmembrane</keyword>
<accession>A0A433JM13</accession>
<evidence type="ECO:0000256" key="1">
    <source>
        <dbReference type="SAM" id="Phobius"/>
    </source>
</evidence>
<name>A0A433JM13_9GAMM</name>
<reference evidence="2 3" key="1">
    <citation type="submission" date="2018-12" db="EMBL/GenBank/DDBJ databases">
        <title>Legionella sp,whole genome shotgun sequence.</title>
        <authorList>
            <person name="Wu H."/>
        </authorList>
    </citation>
    <scope>NUCLEOTIDE SEQUENCE [LARGE SCALE GENOMIC DNA]</scope>
    <source>
        <strain evidence="3">km714</strain>
    </source>
</reference>
<sequence>MQQQRHEANKHKAGAIYWFKSNRALFLALLIPAFFVGWSTAKKISVLKLFKQFGSLVFLSTIATLKVKVQKSVVKSLSRLGV</sequence>
<evidence type="ECO:0000313" key="3">
    <source>
        <dbReference type="Proteomes" id="UP000288012"/>
    </source>
</evidence>
<dbReference type="Proteomes" id="UP000288012">
    <property type="component" value="Unassembled WGS sequence"/>
</dbReference>
<proteinExistence type="predicted"/>
<organism evidence="2 3">
    <name type="scientific">Legionella septentrionalis</name>
    <dbReference type="NCBI Taxonomy" id="2498109"/>
    <lineage>
        <taxon>Bacteria</taxon>
        <taxon>Pseudomonadati</taxon>
        <taxon>Pseudomonadota</taxon>
        <taxon>Gammaproteobacteria</taxon>
        <taxon>Legionellales</taxon>
        <taxon>Legionellaceae</taxon>
        <taxon>Legionella</taxon>
    </lineage>
</organism>
<gene>
    <name evidence="2" type="ORF">EKM59_00715</name>
</gene>
<feature type="transmembrane region" description="Helical" evidence="1">
    <location>
        <begin position="21"/>
        <end position="41"/>
    </location>
</feature>
<keyword evidence="1" id="KW-1133">Transmembrane helix</keyword>
<keyword evidence="1" id="KW-0472">Membrane</keyword>
<dbReference type="EMBL" id="RZGR01000002">
    <property type="protein sequence ID" value="RUQ91036.1"/>
    <property type="molecule type" value="Genomic_DNA"/>
</dbReference>
<dbReference type="AlphaFoldDB" id="A0A433JM13"/>
<keyword evidence="3" id="KW-1185">Reference proteome</keyword>
<evidence type="ECO:0000313" key="2">
    <source>
        <dbReference type="EMBL" id="RUQ91036.1"/>
    </source>
</evidence>
<comment type="caution">
    <text evidence="2">The sequence shown here is derived from an EMBL/GenBank/DDBJ whole genome shotgun (WGS) entry which is preliminary data.</text>
</comment>
<protein>
    <submittedName>
        <fullName evidence="2">Uncharacterized protein</fullName>
    </submittedName>
</protein>
<dbReference type="RefSeq" id="WP_126953246.1">
    <property type="nucleotide sequence ID" value="NZ_RZGR01000002.1"/>
</dbReference>